<proteinExistence type="predicted"/>
<dbReference type="Proteomes" id="UP000324575">
    <property type="component" value="Unassembled WGS sequence"/>
</dbReference>
<comment type="caution">
    <text evidence="1">The sequence shown here is derived from an EMBL/GenBank/DDBJ whole genome shotgun (WGS) entry which is preliminary data.</text>
</comment>
<evidence type="ECO:0000313" key="1">
    <source>
        <dbReference type="EMBL" id="KAA6300906.1"/>
    </source>
</evidence>
<sequence length="109" mass="13119">MHLPDPLHPINKIQQMTQKNGTYYTKAQQRVRDVEASHTFSLMKDLVLWHSAYDNRYEFVKSHRNYLGVGKCPKSLFSQNCTMDYQFITMTFWHKFRLFGQPCYWTTVF</sequence>
<protein>
    <submittedName>
        <fullName evidence="1">Uncharacterized protein</fullName>
    </submittedName>
</protein>
<reference evidence="1 2" key="1">
    <citation type="submission" date="2019-03" db="EMBL/GenBank/DDBJ databases">
        <title>Single cell metagenomics reveals metabolic interactions within the superorganism composed of flagellate Streblomastix strix and complex community of Bacteroidetes bacteria on its surface.</title>
        <authorList>
            <person name="Treitli S.C."/>
            <person name="Kolisko M."/>
            <person name="Husnik F."/>
            <person name="Keeling P."/>
            <person name="Hampl V."/>
        </authorList>
    </citation>
    <scope>NUCLEOTIDE SEQUENCE [LARGE SCALE GENOMIC DNA]</scope>
    <source>
        <strain evidence="1">St1</strain>
    </source>
</reference>
<name>A0A5M8NVM1_9BACT</name>
<dbReference type="AlphaFoldDB" id="A0A5M8NVM1"/>
<gene>
    <name evidence="1" type="ORF">EZS26_002932</name>
</gene>
<organism evidence="1 2">
    <name type="scientific">Candidatus Ordinivivax streblomastigis</name>
    <dbReference type="NCBI Taxonomy" id="2540710"/>
    <lineage>
        <taxon>Bacteria</taxon>
        <taxon>Pseudomonadati</taxon>
        <taxon>Bacteroidota</taxon>
        <taxon>Bacteroidia</taxon>
        <taxon>Bacteroidales</taxon>
        <taxon>Candidatus Ordinivivax</taxon>
    </lineage>
</organism>
<evidence type="ECO:0000313" key="2">
    <source>
        <dbReference type="Proteomes" id="UP000324575"/>
    </source>
</evidence>
<accession>A0A5M8NVM1</accession>
<dbReference type="EMBL" id="SNRX01000039">
    <property type="protein sequence ID" value="KAA6300906.1"/>
    <property type="molecule type" value="Genomic_DNA"/>
</dbReference>